<reference evidence="2" key="1">
    <citation type="journal article" date="2020" name="BMC">
        <title>Leishmania infection induces a limited differential gene expression in the sand fly midgut.</title>
        <authorList>
            <person name="Coutinho-Abreu I.V."/>
            <person name="Serafim T.D."/>
            <person name="Meneses C."/>
            <person name="Kamhawi S."/>
            <person name="Oliveira F."/>
            <person name="Valenzuela J.G."/>
        </authorList>
    </citation>
    <scope>NUCLEOTIDE SEQUENCE</scope>
    <source>
        <strain evidence="2">Jacobina</strain>
        <tissue evidence="2">Midgut</tissue>
    </source>
</reference>
<protein>
    <submittedName>
        <fullName evidence="2">Uncharacterized protein</fullName>
    </submittedName>
</protein>
<dbReference type="EMBL" id="GITU01010634">
    <property type="protein sequence ID" value="MBC1179337.1"/>
    <property type="molecule type" value="Transcribed_RNA"/>
</dbReference>
<proteinExistence type="predicted"/>
<keyword evidence="1" id="KW-0472">Membrane</keyword>
<accession>A0A7G3B4G2</accession>
<evidence type="ECO:0000313" key="2">
    <source>
        <dbReference type="EMBL" id="MBC1179337.1"/>
    </source>
</evidence>
<evidence type="ECO:0000256" key="1">
    <source>
        <dbReference type="SAM" id="Phobius"/>
    </source>
</evidence>
<keyword evidence="1" id="KW-0812">Transmembrane</keyword>
<feature type="transmembrane region" description="Helical" evidence="1">
    <location>
        <begin position="34"/>
        <end position="54"/>
    </location>
</feature>
<name>A0A7G3B4G2_LUTLO</name>
<sequence length="83" mass="9798">MSPPHSPSIHFCYYAKFSLCTRHLLIKISSTRQFQLQTVFGAFLIIILFSYIILKKKTRKKTKNKKTKKEGNFFVYKSHTIII</sequence>
<keyword evidence="1" id="KW-1133">Transmembrane helix</keyword>
<organism evidence="2">
    <name type="scientific">Lutzomyia longipalpis</name>
    <name type="common">Sand fly</name>
    <dbReference type="NCBI Taxonomy" id="7200"/>
    <lineage>
        <taxon>Eukaryota</taxon>
        <taxon>Metazoa</taxon>
        <taxon>Ecdysozoa</taxon>
        <taxon>Arthropoda</taxon>
        <taxon>Hexapoda</taxon>
        <taxon>Insecta</taxon>
        <taxon>Pterygota</taxon>
        <taxon>Neoptera</taxon>
        <taxon>Endopterygota</taxon>
        <taxon>Diptera</taxon>
        <taxon>Nematocera</taxon>
        <taxon>Psychodoidea</taxon>
        <taxon>Psychodidae</taxon>
        <taxon>Lutzomyia</taxon>
        <taxon>Lutzomyia</taxon>
    </lineage>
</organism>
<dbReference type="AlphaFoldDB" id="A0A7G3B4G2"/>